<keyword evidence="5" id="KW-1185">Reference proteome</keyword>
<protein>
    <submittedName>
        <fullName evidence="4">Uncharacterized protein</fullName>
    </submittedName>
</protein>
<feature type="signal peptide" evidence="3">
    <location>
        <begin position="1"/>
        <end position="30"/>
    </location>
</feature>
<feature type="chain" id="PRO_5008903843" evidence="3">
    <location>
        <begin position="31"/>
        <end position="283"/>
    </location>
</feature>
<reference evidence="4 5" key="1">
    <citation type="journal article" date="2016" name="Genome Biol. Evol.">
        <title>Gene Family Evolution Reflects Adaptation to Soil Environmental Stressors in the Genome of the Collembolan Orchesella cincta.</title>
        <authorList>
            <person name="Faddeeva-Vakhrusheva A."/>
            <person name="Derks M.F."/>
            <person name="Anvar S.Y."/>
            <person name="Agamennone V."/>
            <person name="Suring W."/>
            <person name="Smit S."/>
            <person name="van Straalen N.M."/>
            <person name="Roelofs D."/>
        </authorList>
    </citation>
    <scope>NUCLEOTIDE SEQUENCE [LARGE SCALE GENOMIC DNA]</scope>
    <source>
        <tissue evidence="4">Mixed pool</tissue>
    </source>
</reference>
<proteinExistence type="predicted"/>
<dbReference type="InterPro" id="IPR036055">
    <property type="entry name" value="LDL_receptor-like_sf"/>
</dbReference>
<keyword evidence="2" id="KW-0472">Membrane</keyword>
<evidence type="ECO:0000313" key="4">
    <source>
        <dbReference type="EMBL" id="ODM90916.1"/>
    </source>
</evidence>
<dbReference type="InterPro" id="IPR002172">
    <property type="entry name" value="LDrepeatLR_classA_rpt"/>
</dbReference>
<dbReference type="EMBL" id="LJIJ01001746">
    <property type="protein sequence ID" value="ODM90916.1"/>
    <property type="molecule type" value="Genomic_DNA"/>
</dbReference>
<dbReference type="AlphaFoldDB" id="A0A1D2MD30"/>
<dbReference type="CDD" id="cd00112">
    <property type="entry name" value="LDLa"/>
    <property type="match status" value="1"/>
</dbReference>
<gene>
    <name evidence="4" type="ORF">Ocin01_15770</name>
</gene>
<keyword evidence="3" id="KW-0732">Signal</keyword>
<dbReference type="Gene3D" id="4.10.400.10">
    <property type="entry name" value="Low-density Lipoprotein Receptor"/>
    <property type="match status" value="1"/>
</dbReference>
<evidence type="ECO:0000256" key="3">
    <source>
        <dbReference type="SAM" id="SignalP"/>
    </source>
</evidence>
<evidence type="ECO:0000256" key="2">
    <source>
        <dbReference type="SAM" id="Phobius"/>
    </source>
</evidence>
<name>A0A1D2MD30_ORCCI</name>
<organism evidence="4 5">
    <name type="scientific">Orchesella cincta</name>
    <name type="common">Springtail</name>
    <name type="synonym">Podura cincta</name>
    <dbReference type="NCBI Taxonomy" id="48709"/>
    <lineage>
        <taxon>Eukaryota</taxon>
        <taxon>Metazoa</taxon>
        <taxon>Ecdysozoa</taxon>
        <taxon>Arthropoda</taxon>
        <taxon>Hexapoda</taxon>
        <taxon>Collembola</taxon>
        <taxon>Entomobryomorpha</taxon>
        <taxon>Entomobryoidea</taxon>
        <taxon>Orchesellidae</taxon>
        <taxon>Orchesellinae</taxon>
        <taxon>Orchesella</taxon>
    </lineage>
</organism>
<keyword evidence="2" id="KW-0812">Transmembrane</keyword>
<feature type="transmembrane region" description="Helical" evidence="2">
    <location>
        <begin position="260"/>
        <end position="280"/>
    </location>
</feature>
<keyword evidence="1" id="KW-1015">Disulfide bond</keyword>
<evidence type="ECO:0000256" key="1">
    <source>
        <dbReference type="ARBA" id="ARBA00023157"/>
    </source>
</evidence>
<accession>A0A1D2MD30</accession>
<evidence type="ECO:0000313" key="5">
    <source>
        <dbReference type="Proteomes" id="UP000094527"/>
    </source>
</evidence>
<sequence>MTPLNLLGFLKFTQLYAVIVVCTSLQNADGTFNPMKTSFIQTPFLQNGSGYPQIVSDNWNIASDSTTTDEPPETTRTSLHEVFLDLENPEDERGFTSTTAVIYRLPANDDDYSSYRLAIHLKTCDYDDNELIWIGKDTGNVTWRCSKKASNARHVGDPYVEVQHFLDDAKEVIIKTNFTSSNYNRNKAVIVVNLYRDFDRPSRCPRGYFDCQQSLCQNISKKNSRCIPSVLKCDGSPNCGMTGNVDETNEVCHAETYCRGWYLTGSYGVLSLAMVVLFVGNYS</sequence>
<dbReference type="Proteomes" id="UP000094527">
    <property type="component" value="Unassembled WGS sequence"/>
</dbReference>
<keyword evidence="2" id="KW-1133">Transmembrane helix</keyword>
<comment type="caution">
    <text evidence="4">The sequence shown here is derived from an EMBL/GenBank/DDBJ whole genome shotgun (WGS) entry which is preliminary data.</text>
</comment>